<keyword evidence="5" id="KW-1185">Reference proteome</keyword>
<reference evidence="4 5" key="1">
    <citation type="submission" date="2011-06" db="EMBL/GenBank/DDBJ databases">
        <title>The draft genome of Thiocapsa marina 5811.</title>
        <authorList>
            <consortium name="US DOE Joint Genome Institute (JGI-PGF)"/>
            <person name="Lucas S."/>
            <person name="Han J."/>
            <person name="Cheng J.-F."/>
            <person name="Goodwin L."/>
            <person name="Pitluck S."/>
            <person name="Peters L."/>
            <person name="Land M.L."/>
            <person name="Hauser L."/>
            <person name="Vogl K."/>
            <person name="Liu Z."/>
            <person name="Imhoff J."/>
            <person name="Thiel V."/>
            <person name="Frigaard N.-U."/>
            <person name="Bryant D."/>
            <person name="Woyke T.J."/>
        </authorList>
    </citation>
    <scope>NUCLEOTIDE SEQUENCE [LARGE SCALE GENOMIC DNA]</scope>
    <source>
        <strain evidence="4 5">5811</strain>
    </source>
</reference>
<gene>
    <name evidence="4" type="ORF">ThimaDRAFT_0523</name>
</gene>
<dbReference type="InterPro" id="IPR011009">
    <property type="entry name" value="Kinase-like_dom_sf"/>
</dbReference>
<dbReference type="Gene3D" id="3.90.1200.10">
    <property type="match status" value="1"/>
</dbReference>
<dbReference type="STRING" id="768671.ThimaDRAFT_0523"/>
<feature type="domain" description="Aminoglycoside phosphotransferase" evidence="3">
    <location>
        <begin position="16"/>
        <end position="238"/>
    </location>
</feature>
<accession>F9U6H2</accession>
<proteinExistence type="predicted"/>
<dbReference type="InterPro" id="IPR002575">
    <property type="entry name" value="Aminoglycoside_PTrfase"/>
</dbReference>
<dbReference type="OrthoDB" id="9809275at2"/>
<dbReference type="AlphaFoldDB" id="F9U6H2"/>
<evidence type="ECO:0000256" key="2">
    <source>
        <dbReference type="ARBA" id="ARBA00022840"/>
    </source>
</evidence>
<dbReference type="GO" id="GO:0016740">
    <property type="term" value="F:transferase activity"/>
    <property type="evidence" value="ECO:0007669"/>
    <property type="project" value="UniProtKB-KW"/>
</dbReference>
<organism evidence="4 5">
    <name type="scientific">Thiocapsa marina 5811</name>
    <dbReference type="NCBI Taxonomy" id="768671"/>
    <lineage>
        <taxon>Bacteria</taxon>
        <taxon>Pseudomonadati</taxon>
        <taxon>Pseudomonadota</taxon>
        <taxon>Gammaproteobacteria</taxon>
        <taxon>Chromatiales</taxon>
        <taxon>Chromatiaceae</taxon>
        <taxon>Thiocapsa</taxon>
    </lineage>
</organism>
<sequence length="331" mass="37140">MRLWAGQILGSDDFELRPASSDASFRRYWRLIQADTTRVLMDAPPDLEDCGRFADLSRRFRAVGLNTPEIYAEDRGDGFLMLTDFGDRVYLGELTDDTADRLYGDALGALAIIQARVPTTGLPSYDEPFLRREMGLFREWFLGSLPDFVLAPEESAALAVVEDRLVASALEQPRVCVHRDYHSRNLMLTEAGNPGILDFQDAVAGPVTYDLVSLLRDCYIAWPVERVTDWASGYFRRARRSGVLRGDDLGLFLRWLDLMGVQRHLKACGIFARLNRRDGKPHYLADIPRTLGYVREVSGHYPELEGLSRLLDTRVLPVLDGLVATGSTPAG</sequence>
<name>F9U6H2_9GAMM</name>
<dbReference type="eggNOG" id="COG3178">
    <property type="taxonomic scope" value="Bacteria"/>
</dbReference>
<dbReference type="PANTHER" id="PTHR33540">
    <property type="entry name" value="TRNA THREONYLCARBAMOYLADENOSINE BIOSYNTHESIS PROTEIN TSAE"/>
    <property type="match status" value="1"/>
</dbReference>
<evidence type="ECO:0000256" key="1">
    <source>
        <dbReference type="ARBA" id="ARBA00022741"/>
    </source>
</evidence>
<protein>
    <submittedName>
        <fullName evidence="4">Aminoglycoside phosphotransferase</fullName>
    </submittedName>
</protein>
<dbReference type="GO" id="GO:0005524">
    <property type="term" value="F:ATP binding"/>
    <property type="evidence" value="ECO:0007669"/>
    <property type="project" value="UniProtKB-KW"/>
</dbReference>
<dbReference type="Pfam" id="PF01636">
    <property type="entry name" value="APH"/>
    <property type="match status" value="1"/>
</dbReference>
<dbReference type="EMBL" id="AFWV01000002">
    <property type="protein sequence ID" value="EGV19848.1"/>
    <property type="molecule type" value="Genomic_DNA"/>
</dbReference>
<evidence type="ECO:0000313" key="5">
    <source>
        <dbReference type="Proteomes" id="UP000005459"/>
    </source>
</evidence>
<keyword evidence="4" id="KW-0808">Transferase</keyword>
<evidence type="ECO:0000313" key="4">
    <source>
        <dbReference type="EMBL" id="EGV19848.1"/>
    </source>
</evidence>
<dbReference type="SUPFAM" id="SSF56112">
    <property type="entry name" value="Protein kinase-like (PK-like)"/>
    <property type="match status" value="1"/>
</dbReference>
<dbReference type="Gene3D" id="3.30.200.20">
    <property type="entry name" value="Phosphorylase Kinase, domain 1"/>
    <property type="match status" value="1"/>
</dbReference>
<keyword evidence="2" id="KW-0067">ATP-binding</keyword>
<dbReference type="RefSeq" id="WP_007191401.1">
    <property type="nucleotide sequence ID" value="NZ_AFWV01000002.1"/>
</dbReference>
<keyword evidence="1" id="KW-0547">Nucleotide-binding</keyword>
<dbReference type="PANTHER" id="PTHR33540:SF1">
    <property type="entry name" value="N-ACETYLMURAMATE_N-ACETYLGLUCOSAMINE KINASE"/>
    <property type="match status" value="1"/>
</dbReference>
<evidence type="ECO:0000259" key="3">
    <source>
        <dbReference type="Pfam" id="PF01636"/>
    </source>
</evidence>
<dbReference type="Proteomes" id="UP000005459">
    <property type="component" value="Unassembled WGS sequence"/>
</dbReference>
<dbReference type="PATRIC" id="fig|768671.3.peg.573"/>